<feature type="compositionally biased region" description="Acidic residues" evidence="1">
    <location>
        <begin position="327"/>
        <end position="340"/>
    </location>
</feature>
<evidence type="ECO:0000313" key="3">
    <source>
        <dbReference type="Proteomes" id="UP000824219"/>
    </source>
</evidence>
<feature type="region of interest" description="Disordered" evidence="1">
    <location>
        <begin position="1"/>
        <end position="92"/>
    </location>
</feature>
<evidence type="ECO:0008006" key="4">
    <source>
        <dbReference type="Google" id="ProtNLM"/>
    </source>
</evidence>
<protein>
    <recommendedName>
        <fullName evidence="4">Cell death regulator Aven</fullName>
    </recommendedName>
</protein>
<feature type="compositionally biased region" description="Acidic residues" evidence="1">
    <location>
        <begin position="69"/>
        <end position="81"/>
    </location>
</feature>
<feature type="region of interest" description="Disordered" evidence="1">
    <location>
        <begin position="201"/>
        <end position="242"/>
    </location>
</feature>
<proteinExistence type="predicted"/>
<feature type="compositionally biased region" description="Basic and acidic residues" evidence="1">
    <location>
        <begin position="289"/>
        <end position="301"/>
    </location>
</feature>
<accession>A0A9D3N6C4</accession>
<keyword evidence="3" id="KW-1185">Reference proteome</keyword>
<feature type="compositionally biased region" description="Basic and acidic residues" evidence="1">
    <location>
        <begin position="59"/>
        <end position="68"/>
    </location>
</feature>
<reference evidence="2 3" key="1">
    <citation type="submission" date="2021-06" db="EMBL/GenBank/DDBJ databases">
        <title>Chromosome-level genome assembly of the red-tail catfish (Hemibagrus wyckioides).</title>
        <authorList>
            <person name="Shao F."/>
        </authorList>
    </citation>
    <scope>NUCLEOTIDE SEQUENCE [LARGE SCALE GENOMIC DNA]</scope>
    <source>
        <strain evidence="2">EC202008001</strain>
        <tissue evidence="2">Blood</tissue>
    </source>
</reference>
<evidence type="ECO:0000256" key="1">
    <source>
        <dbReference type="SAM" id="MobiDB-lite"/>
    </source>
</evidence>
<feature type="compositionally biased region" description="Basic residues" evidence="1">
    <location>
        <begin position="1"/>
        <end position="15"/>
    </location>
</feature>
<feature type="compositionally biased region" description="Basic residues" evidence="1">
    <location>
        <begin position="32"/>
        <end position="52"/>
    </location>
</feature>
<dbReference type="AlphaFoldDB" id="A0A9D3N6C4"/>
<dbReference type="GO" id="GO:0010972">
    <property type="term" value="P:negative regulation of G2/M transition of mitotic cell cycle"/>
    <property type="evidence" value="ECO:0007669"/>
    <property type="project" value="TreeGrafter"/>
</dbReference>
<feature type="region of interest" description="Disordered" evidence="1">
    <location>
        <begin position="264"/>
        <end position="340"/>
    </location>
</feature>
<name>A0A9D3N6C4_9TELE</name>
<evidence type="ECO:0000313" key="2">
    <source>
        <dbReference type="EMBL" id="KAG7316527.1"/>
    </source>
</evidence>
<organism evidence="2 3">
    <name type="scientific">Hemibagrus wyckioides</name>
    <dbReference type="NCBI Taxonomy" id="337641"/>
    <lineage>
        <taxon>Eukaryota</taxon>
        <taxon>Metazoa</taxon>
        <taxon>Chordata</taxon>
        <taxon>Craniata</taxon>
        <taxon>Vertebrata</taxon>
        <taxon>Euteleostomi</taxon>
        <taxon>Actinopterygii</taxon>
        <taxon>Neopterygii</taxon>
        <taxon>Teleostei</taxon>
        <taxon>Ostariophysi</taxon>
        <taxon>Siluriformes</taxon>
        <taxon>Bagridae</taxon>
        <taxon>Hemibagrus</taxon>
    </lineage>
</organism>
<sequence length="340" mass="37395">MEGRPSRGRGGHWRRGGSAGGEDSGFTGDRRGRGRGGHHRGRGKRDHYRGRGRGFPEAGARDFSRGGQDEQDDKENIEDEMPATYSRRKLESNWDRYEETEKEVVNDDVPVQRGTDYHVLLTSAGDSYTQFRFSEEKDWEVDSLGTNQVPALFVDLEVLARSLQELPLHQRLDLEPSLVQESTPVELPSVAVLNKVDPVPSGFKPPAPAHSGHGAGSHGSRPVQSVPGPSVCSHSSTAVISPEDDAEKELDLLLGLQRPVTGLSLAEPTTSDTIQGESVTSGKAASPVEMEKQVDQRKTQEETSTNQQKPEELQQKSELSASKQEMTEEDLEDWLDSMIS</sequence>
<dbReference type="InterPro" id="IPR026187">
    <property type="entry name" value="Aven"/>
</dbReference>
<comment type="caution">
    <text evidence="2">The sequence shown here is derived from an EMBL/GenBank/DDBJ whole genome shotgun (WGS) entry which is preliminary data.</text>
</comment>
<feature type="compositionally biased region" description="Polar residues" evidence="1">
    <location>
        <begin position="267"/>
        <end position="283"/>
    </location>
</feature>
<dbReference type="PANTHER" id="PTHR16524:SF2">
    <property type="entry name" value="CELL DEATH REGULATOR AVEN"/>
    <property type="match status" value="1"/>
</dbReference>
<dbReference type="EMBL" id="JAHKSW010000025">
    <property type="protein sequence ID" value="KAG7316527.1"/>
    <property type="molecule type" value="Genomic_DNA"/>
</dbReference>
<gene>
    <name evidence="2" type="ORF">KOW79_020068</name>
</gene>
<dbReference type="OrthoDB" id="6338233at2759"/>
<dbReference type="PANTHER" id="PTHR16524">
    <property type="entry name" value="CELL DEATH REGULATOR AVEN"/>
    <property type="match status" value="1"/>
</dbReference>
<dbReference type="Proteomes" id="UP000824219">
    <property type="component" value="Linkage Group LG25"/>
</dbReference>